<keyword evidence="2" id="KW-0732">Signal</keyword>
<feature type="compositionally biased region" description="Polar residues" evidence="1">
    <location>
        <begin position="474"/>
        <end position="486"/>
    </location>
</feature>
<feature type="compositionally biased region" description="Polar residues" evidence="1">
    <location>
        <begin position="168"/>
        <end position="186"/>
    </location>
</feature>
<feature type="compositionally biased region" description="Basic residues" evidence="1">
    <location>
        <begin position="393"/>
        <end position="406"/>
    </location>
</feature>
<evidence type="ECO:0000256" key="1">
    <source>
        <dbReference type="SAM" id="MobiDB-lite"/>
    </source>
</evidence>
<feature type="region of interest" description="Disordered" evidence="1">
    <location>
        <begin position="57"/>
        <end position="222"/>
    </location>
</feature>
<proteinExistence type="predicted"/>
<feature type="region of interest" description="Disordered" evidence="1">
    <location>
        <begin position="379"/>
        <end position="486"/>
    </location>
</feature>
<feature type="compositionally biased region" description="Low complexity" evidence="1">
    <location>
        <begin position="65"/>
        <end position="87"/>
    </location>
</feature>
<name>A0A8H6YRY4_9AGAR</name>
<dbReference type="GO" id="GO:0045944">
    <property type="term" value="P:positive regulation of transcription by RNA polymerase II"/>
    <property type="evidence" value="ECO:0007669"/>
    <property type="project" value="TreeGrafter"/>
</dbReference>
<sequence>MGPSFSRDSFPLAPTLLSFLLATKSFFTLPAAARPVVAAARRGLAIMERKSSLPPSIQPYIWTRPQAPQGSSSTSSSPGAQDEAAPELPSPALAPPRQTALPALLPSTFPDTRRQYSGYETGAHDPVSSHAPAGLPTPAGSSIPHGSAGRYRSPVVSDPNFPGAVRSQGASPYPGSQSLPALSQITGAAGHWREGEAGPSSLVHSQPSYVGSRRQSPNFPPPQQIYRRATEPGGYSTGEGPHVQLGFHGSYDRLRELPPPEGYLPSFNEPPRHPSAFARTPEGLYGALGGTRPGEQVELPPLFSAIQLQSSSSSLRVDDGENSHTKRKVPSDFDQNPQPTIIPKKILVACDFCRGRKLRCDGGTPKCANCLTRGMMCKYRPEPKRRGPGKAAKGSRGKKRVPKTGRHSLPARGADEDFDMQTIAPELRSRASFPESYSSSSQVAGRYDSRQPSPEWTPQQRRRPRSRDRAPSSEYYSTPSDTESKR</sequence>
<feature type="chain" id="PRO_5034244756" description="Zn(2)-C6 fungal-type domain-containing protein" evidence="2">
    <location>
        <begin position="34"/>
        <end position="486"/>
    </location>
</feature>
<dbReference type="InterPro" id="IPR052783">
    <property type="entry name" value="Metabolic/Drug-Res_Regulator"/>
</dbReference>
<comment type="caution">
    <text evidence="4">The sequence shown here is derived from an EMBL/GenBank/DDBJ whole genome shotgun (WGS) entry which is preliminary data.</text>
</comment>
<dbReference type="EMBL" id="JACAZI010000003">
    <property type="protein sequence ID" value="KAF7365168.1"/>
    <property type="molecule type" value="Genomic_DNA"/>
</dbReference>
<feature type="region of interest" description="Disordered" evidence="1">
    <location>
        <begin position="310"/>
        <end position="339"/>
    </location>
</feature>
<dbReference type="InterPro" id="IPR036864">
    <property type="entry name" value="Zn2-C6_fun-type_DNA-bd_sf"/>
</dbReference>
<feature type="signal peptide" evidence="2">
    <location>
        <begin position="1"/>
        <end position="33"/>
    </location>
</feature>
<dbReference type="SMART" id="SM00066">
    <property type="entry name" value="GAL4"/>
    <property type="match status" value="1"/>
</dbReference>
<accession>A0A8H6YRY4</accession>
<dbReference type="AlphaFoldDB" id="A0A8H6YRY4"/>
<dbReference type="InterPro" id="IPR001138">
    <property type="entry name" value="Zn2Cys6_DnaBD"/>
</dbReference>
<evidence type="ECO:0000313" key="5">
    <source>
        <dbReference type="Proteomes" id="UP000620124"/>
    </source>
</evidence>
<dbReference type="SUPFAM" id="SSF57701">
    <property type="entry name" value="Zn2/Cys6 DNA-binding domain"/>
    <property type="match status" value="1"/>
</dbReference>
<evidence type="ECO:0000259" key="3">
    <source>
        <dbReference type="PROSITE" id="PS50048"/>
    </source>
</evidence>
<dbReference type="GO" id="GO:0000981">
    <property type="term" value="F:DNA-binding transcription factor activity, RNA polymerase II-specific"/>
    <property type="evidence" value="ECO:0007669"/>
    <property type="project" value="InterPro"/>
</dbReference>
<dbReference type="Proteomes" id="UP000620124">
    <property type="component" value="Unassembled WGS sequence"/>
</dbReference>
<organism evidence="4 5">
    <name type="scientific">Mycena venus</name>
    <dbReference type="NCBI Taxonomy" id="2733690"/>
    <lineage>
        <taxon>Eukaryota</taxon>
        <taxon>Fungi</taxon>
        <taxon>Dikarya</taxon>
        <taxon>Basidiomycota</taxon>
        <taxon>Agaricomycotina</taxon>
        <taxon>Agaricomycetes</taxon>
        <taxon>Agaricomycetidae</taxon>
        <taxon>Agaricales</taxon>
        <taxon>Marasmiineae</taxon>
        <taxon>Mycenaceae</taxon>
        <taxon>Mycena</taxon>
    </lineage>
</organism>
<dbReference type="Pfam" id="PF00172">
    <property type="entry name" value="Zn_clus"/>
    <property type="match status" value="1"/>
</dbReference>
<dbReference type="PANTHER" id="PTHR47655:SF2">
    <property type="entry name" value="QUINIC ACID UTILIZATION ACTIVATOR"/>
    <property type="match status" value="1"/>
</dbReference>
<evidence type="ECO:0000256" key="2">
    <source>
        <dbReference type="SAM" id="SignalP"/>
    </source>
</evidence>
<feature type="compositionally biased region" description="Polar residues" evidence="1">
    <location>
        <begin position="202"/>
        <end position="217"/>
    </location>
</feature>
<protein>
    <recommendedName>
        <fullName evidence="3">Zn(2)-C6 fungal-type domain-containing protein</fullName>
    </recommendedName>
</protein>
<keyword evidence="5" id="KW-1185">Reference proteome</keyword>
<dbReference type="OrthoDB" id="39175at2759"/>
<evidence type="ECO:0000313" key="4">
    <source>
        <dbReference type="EMBL" id="KAF7365168.1"/>
    </source>
</evidence>
<gene>
    <name evidence="4" type="ORF">MVEN_00388300</name>
</gene>
<dbReference type="GO" id="GO:0008270">
    <property type="term" value="F:zinc ion binding"/>
    <property type="evidence" value="ECO:0007669"/>
    <property type="project" value="InterPro"/>
</dbReference>
<dbReference type="PANTHER" id="PTHR47655">
    <property type="entry name" value="QUINIC ACID UTILIZATION ACTIVATOR"/>
    <property type="match status" value="1"/>
</dbReference>
<reference evidence="4" key="1">
    <citation type="submission" date="2020-05" db="EMBL/GenBank/DDBJ databases">
        <title>Mycena genomes resolve the evolution of fungal bioluminescence.</title>
        <authorList>
            <person name="Tsai I.J."/>
        </authorList>
    </citation>
    <scope>NUCLEOTIDE SEQUENCE</scope>
    <source>
        <strain evidence="4">CCC161011</strain>
    </source>
</reference>
<dbReference type="Gene3D" id="4.10.240.10">
    <property type="entry name" value="Zn(2)-C6 fungal-type DNA-binding domain"/>
    <property type="match status" value="1"/>
</dbReference>
<dbReference type="PROSITE" id="PS50048">
    <property type="entry name" value="ZN2_CY6_FUNGAL_2"/>
    <property type="match status" value="1"/>
</dbReference>
<dbReference type="CDD" id="cd00067">
    <property type="entry name" value="GAL4"/>
    <property type="match status" value="1"/>
</dbReference>
<dbReference type="PROSITE" id="PS00463">
    <property type="entry name" value="ZN2_CY6_FUNGAL_1"/>
    <property type="match status" value="1"/>
</dbReference>
<feature type="domain" description="Zn(2)-C6 fungal-type" evidence="3">
    <location>
        <begin position="349"/>
        <end position="379"/>
    </location>
</feature>